<keyword evidence="4" id="KW-1185">Reference proteome</keyword>
<evidence type="ECO:0000256" key="2">
    <source>
        <dbReference type="SAM" id="MobiDB-lite"/>
    </source>
</evidence>
<dbReference type="Pfam" id="PF03134">
    <property type="entry name" value="TB2_DP1_HVA22"/>
    <property type="match status" value="1"/>
</dbReference>
<comment type="subcellular location">
    <subcellularLocation>
        <location evidence="1">Membrane</location>
        <topology evidence="1">Multi-pass membrane protein</topology>
    </subcellularLocation>
</comment>
<protein>
    <recommendedName>
        <fullName evidence="1">HVA22-like protein</fullName>
    </recommendedName>
</protein>
<evidence type="ECO:0000313" key="3">
    <source>
        <dbReference type="EMBL" id="KAL3814155.1"/>
    </source>
</evidence>
<dbReference type="AlphaFoldDB" id="A0ABD3RUN8"/>
<dbReference type="InterPro" id="IPR004345">
    <property type="entry name" value="TB2_DP1_HVA22"/>
</dbReference>
<dbReference type="Proteomes" id="UP001634393">
    <property type="component" value="Unassembled WGS sequence"/>
</dbReference>
<sequence length="198" mass="22666">MALFGSTMSSEVGLKLLLSPLGSNVVIRTACCSVGIVLPVYSTFKAIEANDQDEQQKWLLYWAAYGSFSVAEVFTDKFLHWFPLYYHMKFAFLVWLQLPTVDGAKQLYMNHLRPFLLRHQSRLDQIMGFFHGEMVKFVSNHETEIQIARSLLLKIFMSANHLVKEIIRPGQRQSNRSAIEGPAEQVETSESDDDDDDE</sequence>
<organism evidence="3 4">
    <name type="scientific">Penstemon smallii</name>
    <dbReference type="NCBI Taxonomy" id="265156"/>
    <lineage>
        <taxon>Eukaryota</taxon>
        <taxon>Viridiplantae</taxon>
        <taxon>Streptophyta</taxon>
        <taxon>Embryophyta</taxon>
        <taxon>Tracheophyta</taxon>
        <taxon>Spermatophyta</taxon>
        <taxon>Magnoliopsida</taxon>
        <taxon>eudicotyledons</taxon>
        <taxon>Gunneridae</taxon>
        <taxon>Pentapetalae</taxon>
        <taxon>asterids</taxon>
        <taxon>lamiids</taxon>
        <taxon>Lamiales</taxon>
        <taxon>Plantaginaceae</taxon>
        <taxon>Cheloneae</taxon>
        <taxon>Penstemon</taxon>
    </lineage>
</organism>
<proteinExistence type="inferred from homology"/>
<accession>A0ABD3RUN8</accession>
<dbReference type="GO" id="GO:0016020">
    <property type="term" value="C:membrane"/>
    <property type="evidence" value="ECO:0007669"/>
    <property type="project" value="UniProtKB-SubCell"/>
</dbReference>
<reference evidence="3 4" key="1">
    <citation type="submission" date="2024-12" db="EMBL/GenBank/DDBJ databases">
        <title>The unique morphological basis and parallel evolutionary history of personate flowers in Penstemon.</title>
        <authorList>
            <person name="Depatie T.H."/>
            <person name="Wessinger C.A."/>
        </authorList>
    </citation>
    <scope>NUCLEOTIDE SEQUENCE [LARGE SCALE GENOMIC DNA]</scope>
    <source>
        <strain evidence="3">WTNN_2</strain>
        <tissue evidence="3">Leaf</tissue>
    </source>
</reference>
<dbReference type="EMBL" id="JBJXBP010000008">
    <property type="protein sequence ID" value="KAL3814155.1"/>
    <property type="molecule type" value="Genomic_DNA"/>
</dbReference>
<evidence type="ECO:0000256" key="1">
    <source>
        <dbReference type="RuleBase" id="RU362006"/>
    </source>
</evidence>
<dbReference type="PANTHER" id="PTHR12300">
    <property type="entry name" value="HVA22-LIKE PROTEINS"/>
    <property type="match status" value="1"/>
</dbReference>
<feature type="compositionally biased region" description="Acidic residues" evidence="2">
    <location>
        <begin position="187"/>
        <end position="198"/>
    </location>
</feature>
<name>A0ABD3RUN8_9LAMI</name>
<gene>
    <name evidence="3" type="ORF">ACJIZ3_015423</name>
</gene>
<dbReference type="PANTHER" id="PTHR12300:SF176">
    <property type="entry name" value="HVA22-LIKE PROTEIN"/>
    <property type="match status" value="1"/>
</dbReference>
<comment type="caution">
    <text evidence="3">The sequence shown here is derived from an EMBL/GenBank/DDBJ whole genome shotgun (WGS) entry which is preliminary data.</text>
</comment>
<feature type="region of interest" description="Disordered" evidence="2">
    <location>
        <begin position="173"/>
        <end position="198"/>
    </location>
</feature>
<comment type="similarity">
    <text evidence="1">Belongs to the DP1 family.</text>
</comment>
<evidence type="ECO:0000313" key="4">
    <source>
        <dbReference type="Proteomes" id="UP001634393"/>
    </source>
</evidence>